<dbReference type="InParanoid" id="K3WKX7"/>
<dbReference type="HOGENOM" id="CLU_038756_0_0_1"/>
<dbReference type="GO" id="GO:0051666">
    <property type="term" value="P:actin cortical patch localization"/>
    <property type="evidence" value="ECO:0007669"/>
    <property type="project" value="TreeGrafter"/>
</dbReference>
<evidence type="ECO:0000313" key="4">
    <source>
        <dbReference type="Proteomes" id="UP000019132"/>
    </source>
</evidence>
<dbReference type="EMBL" id="GL376573">
    <property type="status" value="NOT_ANNOTATED_CDS"/>
    <property type="molecule type" value="Genomic_DNA"/>
</dbReference>
<evidence type="ECO:0000313" key="3">
    <source>
        <dbReference type="EnsemblProtists" id="PYU1_T005619"/>
    </source>
</evidence>
<reference evidence="3" key="3">
    <citation type="submission" date="2015-02" db="UniProtKB">
        <authorList>
            <consortium name="EnsemblProtists"/>
        </authorList>
    </citation>
    <scope>IDENTIFICATION</scope>
    <source>
        <strain evidence="3">DAOM BR144</strain>
    </source>
</reference>
<dbReference type="OMA" id="GRHFWAQ"/>
<evidence type="ECO:0000256" key="1">
    <source>
        <dbReference type="SAM" id="MobiDB-lite"/>
    </source>
</evidence>
<accession>K3WKX7</accession>
<dbReference type="Proteomes" id="UP000019132">
    <property type="component" value="Unassembled WGS sequence"/>
</dbReference>
<feature type="domain" description="UDENN" evidence="2">
    <location>
        <begin position="11"/>
        <end position="492"/>
    </location>
</feature>
<evidence type="ECO:0000259" key="2">
    <source>
        <dbReference type="PROSITE" id="PS50211"/>
    </source>
</evidence>
<dbReference type="PROSITE" id="PS50211">
    <property type="entry name" value="DENN"/>
    <property type="match status" value="1"/>
</dbReference>
<name>K3WKX7_GLOUD</name>
<keyword evidence="4" id="KW-1185">Reference proteome</keyword>
<protein>
    <recommendedName>
        <fullName evidence="2">UDENN domain-containing protein</fullName>
    </recommendedName>
</protein>
<dbReference type="Pfam" id="PF08616">
    <property type="entry name" value="SPA"/>
    <property type="match status" value="1"/>
</dbReference>
<dbReference type="GO" id="GO:0005886">
    <property type="term" value="C:plasma membrane"/>
    <property type="evidence" value="ECO:0007669"/>
    <property type="project" value="TreeGrafter"/>
</dbReference>
<dbReference type="InterPro" id="IPR052809">
    <property type="entry name" value="Actin_polarity_regulatory"/>
</dbReference>
<reference evidence="4" key="2">
    <citation type="submission" date="2010-04" db="EMBL/GenBank/DDBJ databases">
        <authorList>
            <person name="Buell R."/>
            <person name="Hamilton J."/>
            <person name="Hostetler J."/>
        </authorList>
    </citation>
    <scope>NUCLEOTIDE SEQUENCE [LARGE SCALE GENOMIC DNA]</scope>
    <source>
        <strain evidence="4">DAOM:BR144</strain>
    </source>
</reference>
<dbReference type="eggNOG" id="ENOG502QQUZ">
    <property type="taxonomic scope" value="Eukaryota"/>
</dbReference>
<dbReference type="PANTHER" id="PTHR28245:SF1">
    <property type="entry name" value="ARF3-INTERACTING PROTEIN 1"/>
    <property type="match status" value="1"/>
</dbReference>
<dbReference type="VEuPathDB" id="FungiDB:PYU1_G005608"/>
<proteinExistence type="predicted"/>
<dbReference type="EnsemblProtists" id="PYU1_T005619">
    <property type="protein sequence ID" value="PYU1_T005619"/>
    <property type="gene ID" value="PYU1_G005608"/>
</dbReference>
<dbReference type="Pfam" id="PF07792">
    <property type="entry name" value="Afi1"/>
    <property type="match status" value="1"/>
</dbReference>
<feature type="region of interest" description="Disordered" evidence="1">
    <location>
        <begin position="74"/>
        <end position="107"/>
    </location>
</feature>
<dbReference type="InterPro" id="IPR037516">
    <property type="entry name" value="Tripartite_DENN"/>
</dbReference>
<sequence>MAAVGGGRMAEAVLFAEFDIDKGSTLRASFPREIPHYSPEFFADVMLPEGVHNRQEDFTIFFLNRKAATRKYEVAHGSDDASDDATQDEGKGNAESADVALGEGEDEEKDPLKEFMYCLSVVHTTYDTTARRGAKVKAVAICSPHKFCFAFKDVLSVAAGKLSVVKEDADAKMILQELFDAVNAVDTSGVRNLSDMERRLLKRTVSSSGRSVAHGANAKKEMEESLFYRTRAQWHEQHIPLQFKLCSTDDQYDDGLLRKLLLKFGEQTMVLYNAVLTGARVIVLGYNQPAGEVCNYVLSMSSLVCPPLFGLIQRQFPYANLTDLGFLTTPGFIAGVTNPMFKSKREWWDVLCDISTGEVILSAPAERDEYEGTDRMFVLEVLDGVNAGYDEEWIRCMFEEYTRKNVVDIALGEANYIDVDTQVKRIAMNNKRITKWARTDNYKLLTDSRKHRKFSTPAGRAYKTGIDIKKHIRSLQGDMVVLDESQVEKVYHDFVSLLHTEEELQEFLSFLPLLRGGLYTIAQGIFHPSISVKYNTVILLKRLESFPSTAASLRLLNAFLLMSYQRIHNIVQPEVRG</sequence>
<organism evidence="3 4">
    <name type="scientific">Globisporangium ultimum (strain ATCC 200006 / CBS 805.95 / DAOM BR144)</name>
    <name type="common">Pythium ultimum</name>
    <dbReference type="NCBI Taxonomy" id="431595"/>
    <lineage>
        <taxon>Eukaryota</taxon>
        <taxon>Sar</taxon>
        <taxon>Stramenopiles</taxon>
        <taxon>Oomycota</taxon>
        <taxon>Peronosporomycetes</taxon>
        <taxon>Pythiales</taxon>
        <taxon>Pythiaceae</taxon>
        <taxon>Globisporangium</taxon>
    </lineage>
</organism>
<dbReference type="STRING" id="431595.K3WKX7"/>
<dbReference type="AlphaFoldDB" id="K3WKX7"/>
<dbReference type="InterPro" id="IPR012860">
    <property type="entry name" value="Afi1_N"/>
</dbReference>
<dbReference type="PANTHER" id="PTHR28245">
    <property type="entry name" value="ARF3-INTERACTING PROTEIN 1"/>
    <property type="match status" value="1"/>
</dbReference>
<reference evidence="4" key="1">
    <citation type="journal article" date="2010" name="Genome Biol.">
        <title>Genome sequence of the necrotrophic plant pathogen Pythium ultimum reveals original pathogenicity mechanisms and effector repertoire.</title>
        <authorList>
            <person name="Levesque C.A."/>
            <person name="Brouwer H."/>
            <person name="Cano L."/>
            <person name="Hamilton J.P."/>
            <person name="Holt C."/>
            <person name="Huitema E."/>
            <person name="Raffaele S."/>
            <person name="Robideau G.P."/>
            <person name="Thines M."/>
            <person name="Win J."/>
            <person name="Zerillo M.M."/>
            <person name="Beakes G.W."/>
            <person name="Boore J.L."/>
            <person name="Busam D."/>
            <person name="Dumas B."/>
            <person name="Ferriera S."/>
            <person name="Fuerstenberg S.I."/>
            <person name="Gachon C.M."/>
            <person name="Gaulin E."/>
            <person name="Govers F."/>
            <person name="Grenville-Briggs L."/>
            <person name="Horner N."/>
            <person name="Hostetler J."/>
            <person name="Jiang R.H."/>
            <person name="Johnson J."/>
            <person name="Krajaejun T."/>
            <person name="Lin H."/>
            <person name="Meijer H.J."/>
            <person name="Moore B."/>
            <person name="Morris P."/>
            <person name="Phuntmart V."/>
            <person name="Puiu D."/>
            <person name="Shetty J."/>
            <person name="Stajich J.E."/>
            <person name="Tripathy S."/>
            <person name="Wawra S."/>
            <person name="van West P."/>
            <person name="Whitty B.R."/>
            <person name="Coutinho P.M."/>
            <person name="Henrissat B."/>
            <person name="Martin F."/>
            <person name="Thomas P.D."/>
            <person name="Tyler B.M."/>
            <person name="De Vries R.P."/>
            <person name="Kamoun S."/>
            <person name="Yandell M."/>
            <person name="Tisserat N."/>
            <person name="Buell C.R."/>
        </authorList>
    </citation>
    <scope>NUCLEOTIDE SEQUENCE</scope>
    <source>
        <strain evidence="4">DAOM:BR144</strain>
    </source>
</reference>